<dbReference type="EMBL" id="JABFUD020000016">
    <property type="protein sequence ID" value="KAI5068439.1"/>
    <property type="molecule type" value="Genomic_DNA"/>
</dbReference>
<dbReference type="AlphaFoldDB" id="A0A9D4ZB16"/>
<gene>
    <name evidence="2" type="ORF">GOP47_0016784</name>
</gene>
<feature type="compositionally biased region" description="Acidic residues" evidence="1">
    <location>
        <begin position="66"/>
        <end position="78"/>
    </location>
</feature>
<proteinExistence type="predicted"/>
<evidence type="ECO:0000256" key="1">
    <source>
        <dbReference type="SAM" id="MobiDB-lite"/>
    </source>
</evidence>
<comment type="caution">
    <text evidence="2">The sequence shown here is derived from an EMBL/GenBank/DDBJ whole genome shotgun (WGS) entry which is preliminary data.</text>
</comment>
<accession>A0A9D4ZB16</accession>
<dbReference type="Proteomes" id="UP000886520">
    <property type="component" value="Chromosome 16"/>
</dbReference>
<dbReference type="PANTHER" id="PTHR37745:SF1">
    <property type="entry name" value="EXPRESSED PROTEIN"/>
    <property type="match status" value="1"/>
</dbReference>
<feature type="region of interest" description="Disordered" evidence="1">
    <location>
        <begin position="39"/>
        <end position="96"/>
    </location>
</feature>
<sequence>MDLNAGWVEEEVMQGKERIKDAYSFDLNVTWQEEEAMKGKWQEEEAMKSKMDGPIPDLNEGIEVSSESESDSSQDFEDSLGFNTDWLNEGNSSSADHLEAGAQFPQEQPCGDSIHMVKPRILSPDPSLHLSHHFFSFDRASYDLMLQDMKGICNPSLATLREVGVHDIKRWNKMKDNQCIRGPEHDGSTKLFLKMTLLANAPAEQWAAIIEECHIDPQGAHLGMSKSIDIVKSEWCTDVRKHGIPIFFIKDVIRSCKVCIKGPTLPPQVLMSKLPPQLLMSNKVEGKLNVDENNPSVKILTDKAHVNDALESIVLKHKVRLVKIRSAQEVRQLAYSLRLQGRASENDWSGMYMEALKLQADGKEWNLDGRNSIGVLQAEARASGL</sequence>
<evidence type="ECO:0000313" key="3">
    <source>
        <dbReference type="Proteomes" id="UP000886520"/>
    </source>
</evidence>
<dbReference type="PANTHER" id="PTHR37745">
    <property type="entry name" value="EXPRESSED PROTEIN"/>
    <property type="match status" value="1"/>
</dbReference>
<evidence type="ECO:0000313" key="2">
    <source>
        <dbReference type="EMBL" id="KAI5068439.1"/>
    </source>
</evidence>
<organism evidence="2 3">
    <name type="scientific">Adiantum capillus-veneris</name>
    <name type="common">Maidenhair fern</name>
    <dbReference type="NCBI Taxonomy" id="13818"/>
    <lineage>
        <taxon>Eukaryota</taxon>
        <taxon>Viridiplantae</taxon>
        <taxon>Streptophyta</taxon>
        <taxon>Embryophyta</taxon>
        <taxon>Tracheophyta</taxon>
        <taxon>Polypodiopsida</taxon>
        <taxon>Polypodiidae</taxon>
        <taxon>Polypodiales</taxon>
        <taxon>Pteridineae</taxon>
        <taxon>Pteridaceae</taxon>
        <taxon>Vittarioideae</taxon>
        <taxon>Adiantum</taxon>
    </lineage>
</organism>
<feature type="compositionally biased region" description="Basic and acidic residues" evidence="1">
    <location>
        <begin position="39"/>
        <end position="51"/>
    </location>
</feature>
<keyword evidence="3" id="KW-1185">Reference proteome</keyword>
<reference evidence="2" key="1">
    <citation type="submission" date="2021-01" db="EMBL/GenBank/DDBJ databases">
        <title>Adiantum capillus-veneris genome.</title>
        <authorList>
            <person name="Fang Y."/>
            <person name="Liao Q."/>
        </authorList>
    </citation>
    <scope>NUCLEOTIDE SEQUENCE</scope>
    <source>
        <strain evidence="2">H3</strain>
        <tissue evidence="2">Leaf</tissue>
    </source>
</reference>
<name>A0A9D4ZB16_ADICA</name>
<feature type="compositionally biased region" description="Polar residues" evidence="1">
    <location>
        <begin position="81"/>
        <end position="95"/>
    </location>
</feature>
<protein>
    <submittedName>
        <fullName evidence="2">Uncharacterized protein</fullName>
    </submittedName>
</protein>